<protein>
    <submittedName>
        <fullName evidence="1">Uncharacterized protein</fullName>
    </submittedName>
</protein>
<sequence>MTKLGQNDIIEIAKILKAQYNIAKNLITAGVKTDLIATSTGLKKEEVEKLK</sequence>
<dbReference type="Proteomes" id="UP000006832">
    <property type="component" value="Chromosome"/>
</dbReference>
<proteinExistence type="predicted"/>
<dbReference type="AlphaFoldDB" id="A0A0H3AWQ7"/>
<reference evidence="2" key="1">
    <citation type="submission" date="2007-09" db="EMBL/GenBank/DDBJ databases">
        <title>Complete genome sequence of Rickettsia rickettsii.</title>
        <authorList>
            <person name="Madan A."/>
            <person name="Fahey J."/>
            <person name="Helton E."/>
            <person name="Ketteman M."/>
            <person name="Madan A."/>
            <person name="Rodrigues S."/>
            <person name="Sanchez A."/>
            <person name="Dasch G."/>
            <person name="Eremeeva M."/>
        </authorList>
    </citation>
    <scope>NUCLEOTIDE SEQUENCE [LARGE SCALE GENOMIC DNA]</scope>
    <source>
        <strain evidence="2">Sheila Smith</strain>
    </source>
</reference>
<gene>
    <name evidence="1" type="ordered locus">A1G_04160</name>
</gene>
<dbReference type="KEGG" id="rri:A1G_04160"/>
<evidence type="ECO:0000313" key="1">
    <source>
        <dbReference type="EMBL" id="ABV76344.1"/>
    </source>
</evidence>
<name>A0A0H3AWQ7_RICRS</name>
<dbReference type="EMBL" id="CP000848">
    <property type="protein sequence ID" value="ABV76344.1"/>
    <property type="molecule type" value="Genomic_DNA"/>
</dbReference>
<accession>A0A0H3AWQ7</accession>
<dbReference type="RefSeq" id="WP_012150918.1">
    <property type="nucleotide sequence ID" value="NC_009882.1"/>
</dbReference>
<dbReference type="GeneID" id="79938060"/>
<evidence type="ECO:0000313" key="2">
    <source>
        <dbReference type="Proteomes" id="UP000006832"/>
    </source>
</evidence>
<dbReference type="HOGENOM" id="CLU_3103295_0_0_5"/>
<organism evidence="1 2">
    <name type="scientific">Rickettsia rickettsii (strain Sheila Smith)</name>
    <dbReference type="NCBI Taxonomy" id="392021"/>
    <lineage>
        <taxon>Bacteria</taxon>
        <taxon>Pseudomonadati</taxon>
        <taxon>Pseudomonadota</taxon>
        <taxon>Alphaproteobacteria</taxon>
        <taxon>Rickettsiales</taxon>
        <taxon>Rickettsiaceae</taxon>
        <taxon>Rickettsieae</taxon>
        <taxon>Rickettsia</taxon>
        <taxon>spotted fever group</taxon>
    </lineage>
</organism>